<gene>
    <name evidence="1" type="ORF">OPT61_g8890</name>
</gene>
<organism evidence="1 2">
    <name type="scientific">Boeremia exigua</name>
    <dbReference type="NCBI Taxonomy" id="749465"/>
    <lineage>
        <taxon>Eukaryota</taxon>
        <taxon>Fungi</taxon>
        <taxon>Dikarya</taxon>
        <taxon>Ascomycota</taxon>
        <taxon>Pezizomycotina</taxon>
        <taxon>Dothideomycetes</taxon>
        <taxon>Pleosporomycetidae</taxon>
        <taxon>Pleosporales</taxon>
        <taxon>Pleosporineae</taxon>
        <taxon>Didymellaceae</taxon>
        <taxon>Boeremia</taxon>
    </lineage>
</organism>
<proteinExistence type="predicted"/>
<evidence type="ECO:0000313" key="1">
    <source>
        <dbReference type="EMBL" id="KAJ8107406.1"/>
    </source>
</evidence>
<protein>
    <submittedName>
        <fullName evidence="1">Uncharacterized protein</fullName>
    </submittedName>
</protein>
<keyword evidence="2" id="KW-1185">Reference proteome</keyword>
<comment type="caution">
    <text evidence="1">The sequence shown here is derived from an EMBL/GenBank/DDBJ whole genome shotgun (WGS) entry which is preliminary data.</text>
</comment>
<reference evidence="1" key="1">
    <citation type="submission" date="2022-11" db="EMBL/GenBank/DDBJ databases">
        <title>Genome Sequence of Boeremia exigua.</title>
        <authorList>
            <person name="Buettner E."/>
        </authorList>
    </citation>
    <scope>NUCLEOTIDE SEQUENCE</scope>
    <source>
        <strain evidence="1">CU02</strain>
    </source>
</reference>
<name>A0ACC2HWB0_9PLEO</name>
<sequence length="292" mass="32585">MSTRKRLKLSSMAPSPRSTGSGIVRFYDPNVQAKDAHGRTQEQILAWSDSQLERSHNYIQVLFPLPEGSPFNWSAPVIDLETMEAFRARSDLRQGMRSSFERMLVFYGFTASSDSDSTTAGANEANQRNQASTEAKPTVESGGEGTKDAQALSIGTEETGISSAEEATSAAAQSTELAHPKSISQTSPSGYQVVRGENWQEASPNWCVRFDHNHLRITRILRCLRVLGLQQESEAFFAALKRVYDEPAVSIGARSMQFWTRAVERPLHLPPDDNEDECEWLKAWAKERANER</sequence>
<dbReference type="EMBL" id="JAPHNI010000936">
    <property type="protein sequence ID" value="KAJ8107406.1"/>
    <property type="molecule type" value="Genomic_DNA"/>
</dbReference>
<accession>A0ACC2HWB0</accession>
<evidence type="ECO:0000313" key="2">
    <source>
        <dbReference type="Proteomes" id="UP001153331"/>
    </source>
</evidence>
<dbReference type="Proteomes" id="UP001153331">
    <property type="component" value="Unassembled WGS sequence"/>
</dbReference>